<dbReference type="InterPro" id="IPR036641">
    <property type="entry name" value="HPT_dom_sf"/>
</dbReference>
<proteinExistence type="predicted"/>
<evidence type="ECO:0000256" key="7">
    <source>
        <dbReference type="ARBA" id="ARBA00022741"/>
    </source>
</evidence>
<dbReference type="InterPro" id="IPR003594">
    <property type="entry name" value="HATPase_dom"/>
</dbReference>
<dbReference type="SUPFAM" id="SSF55874">
    <property type="entry name" value="ATPase domain of HSP90 chaperone/DNA topoisomerase II/histidine kinase"/>
    <property type="match status" value="1"/>
</dbReference>
<dbReference type="InterPro" id="IPR035891">
    <property type="entry name" value="CheY-binding_CheA"/>
</dbReference>
<dbReference type="Gene3D" id="3.30.565.10">
    <property type="entry name" value="Histidine kinase-like ATPase, C-terminal domain"/>
    <property type="match status" value="1"/>
</dbReference>
<dbReference type="OrthoDB" id="9803176at2"/>
<dbReference type="InterPro" id="IPR037052">
    <property type="entry name" value="CheA-like_P2_sf"/>
</dbReference>
<dbReference type="Pfam" id="PF01584">
    <property type="entry name" value="CheW"/>
    <property type="match status" value="1"/>
</dbReference>
<dbReference type="PROSITE" id="PS50109">
    <property type="entry name" value="HIS_KIN"/>
    <property type="match status" value="1"/>
</dbReference>
<dbReference type="CDD" id="cd00088">
    <property type="entry name" value="HPT"/>
    <property type="match status" value="1"/>
</dbReference>
<dbReference type="Pfam" id="PF02895">
    <property type="entry name" value="H-kinase_dim"/>
    <property type="match status" value="1"/>
</dbReference>
<feature type="domain" description="Histidine kinase" evidence="12">
    <location>
        <begin position="304"/>
        <end position="554"/>
    </location>
</feature>
<dbReference type="PANTHER" id="PTHR43395">
    <property type="entry name" value="SENSOR HISTIDINE KINASE CHEA"/>
    <property type="match status" value="1"/>
</dbReference>
<dbReference type="InterPro" id="IPR005467">
    <property type="entry name" value="His_kinase_dom"/>
</dbReference>
<dbReference type="SUPFAM" id="SSF47384">
    <property type="entry name" value="Homodimeric domain of signal transducing histidine kinase"/>
    <property type="match status" value="1"/>
</dbReference>
<dbReference type="SUPFAM" id="SSF50341">
    <property type="entry name" value="CheW-like"/>
    <property type="match status" value="1"/>
</dbReference>
<dbReference type="PROSITE" id="PS50851">
    <property type="entry name" value="CHEW"/>
    <property type="match status" value="1"/>
</dbReference>
<keyword evidence="5 11" id="KW-0597">Phosphoprotein</keyword>
<evidence type="ECO:0000256" key="4">
    <source>
        <dbReference type="ARBA" id="ARBA00022500"/>
    </source>
</evidence>
<name>A0A419SJV2_9BACL</name>
<organism evidence="15 16">
    <name type="scientific">Ammoniphilus oxalaticus</name>
    <dbReference type="NCBI Taxonomy" id="66863"/>
    <lineage>
        <taxon>Bacteria</taxon>
        <taxon>Bacillati</taxon>
        <taxon>Bacillota</taxon>
        <taxon>Bacilli</taxon>
        <taxon>Bacillales</taxon>
        <taxon>Paenibacillaceae</taxon>
        <taxon>Aneurinibacillus group</taxon>
        <taxon>Ammoniphilus</taxon>
    </lineage>
</organism>
<dbReference type="Gene3D" id="2.30.30.40">
    <property type="entry name" value="SH3 Domains"/>
    <property type="match status" value="1"/>
</dbReference>
<dbReference type="Gene3D" id="3.30.70.1110">
    <property type="entry name" value="Histidine kinase CheA-like, P2 response regulator-binding domain"/>
    <property type="match status" value="1"/>
</dbReference>
<dbReference type="EMBL" id="MCHY01000008">
    <property type="protein sequence ID" value="RKD24255.1"/>
    <property type="molecule type" value="Genomic_DNA"/>
</dbReference>
<dbReference type="GO" id="GO:0000155">
    <property type="term" value="F:phosphorelay sensor kinase activity"/>
    <property type="evidence" value="ECO:0007669"/>
    <property type="project" value="InterPro"/>
</dbReference>
<evidence type="ECO:0000256" key="5">
    <source>
        <dbReference type="ARBA" id="ARBA00022553"/>
    </source>
</evidence>
<dbReference type="Proteomes" id="UP000284219">
    <property type="component" value="Unassembled WGS sequence"/>
</dbReference>
<dbReference type="SUPFAM" id="SSF47226">
    <property type="entry name" value="Histidine-containing phosphotransfer domain, HPT domain"/>
    <property type="match status" value="1"/>
</dbReference>
<dbReference type="InterPro" id="IPR010808">
    <property type="entry name" value="CheA_P2-bd"/>
</dbReference>
<dbReference type="SMART" id="SM00073">
    <property type="entry name" value="HPT"/>
    <property type="match status" value="1"/>
</dbReference>
<dbReference type="FunFam" id="3.30.565.10:FF:000016">
    <property type="entry name" value="Chemotaxis protein CheA, putative"/>
    <property type="match status" value="1"/>
</dbReference>
<dbReference type="GO" id="GO:0006935">
    <property type="term" value="P:chemotaxis"/>
    <property type="evidence" value="ECO:0007669"/>
    <property type="project" value="UniProtKB-KW"/>
</dbReference>
<keyword evidence="10" id="KW-0902">Two-component regulatory system</keyword>
<evidence type="ECO:0000256" key="10">
    <source>
        <dbReference type="ARBA" id="ARBA00023012"/>
    </source>
</evidence>
<gene>
    <name evidence="15" type="ORF">BEP19_07575</name>
</gene>
<dbReference type="InterPro" id="IPR004105">
    <property type="entry name" value="CheA-like_dim"/>
</dbReference>
<dbReference type="InterPro" id="IPR036890">
    <property type="entry name" value="HATPase_C_sf"/>
</dbReference>
<evidence type="ECO:0000256" key="6">
    <source>
        <dbReference type="ARBA" id="ARBA00022679"/>
    </source>
</evidence>
<dbReference type="InterPro" id="IPR036097">
    <property type="entry name" value="HisK_dim/P_sf"/>
</dbReference>
<evidence type="ECO:0000256" key="9">
    <source>
        <dbReference type="ARBA" id="ARBA00022840"/>
    </source>
</evidence>
<dbReference type="RefSeq" id="WP_120189520.1">
    <property type="nucleotide sequence ID" value="NZ_MCHY01000008.1"/>
</dbReference>
<keyword evidence="7" id="KW-0547">Nucleotide-binding</keyword>
<feature type="domain" description="CheW-like" evidence="13">
    <location>
        <begin position="556"/>
        <end position="687"/>
    </location>
</feature>
<accession>A0A419SJV2</accession>
<dbReference type="GO" id="GO:0005737">
    <property type="term" value="C:cytoplasm"/>
    <property type="evidence" value="ECO:0007669"/>
    <property type="project" value="InterPro"/>
</dbReference>
<dbReference type="SMART" id="SM01231">
    <property type="entry name" value="H-kinase_dim"/>
    <property type="match status" value="1"/>
</dbReference>
<evidence type="ECO:0000259" key="12">
    <source>
        <dbReference type="PROSITE" id="PS50109"/>
    </source>
</evidence>
<keyword evidence="4" id="KW-0145">Chemotaxis</keyword>
<dbReference type="PANTHER" id="PTHR43395:SF1">
    <property type="entry name" value="CHEMOTAXIS PROTEIN CHEA"/>
    <property type="match status" value="1"/>
</dbReference>
<dbReference type="PROSITE" id="PS50894">
    <property type="entry name" value="HPT"/>
    <property type="match status" value="1"/>
</dbReference>
<dbReference type="Pfam" id="PF01627">
    <property type="entry name" value="Hpt"/>
    <property type="match status" value="1"/>
</dbReference>
<dbReference type="InterPro" id="IPR004358">
    <property type="entry name" value="Sig_transdc_His_kin-like_C"/>
</dbReference>
<feature type="modified residue" description="Phosphohistidine" evidence="11">
    <location>
        <position position="46"/>
    </location>
</feature>
<dbReference type="Gene3D" id="1.20.120.160">
    <property type="entry name" value="HPT domain"/>
    <property type="match status" value="1"/>
</dbReference>
<dbReference type="InterPro" id="IPR037006">
    <property type="entry name" value="CheA-like_homodim_sf"/>
</dbReference>
<dbReference type="PRINTS" id="PR00344">
    <property type="entry name" value="BCTRLSENSOR"/>
</dbReference>
<dbReference type="AlphaFoldDB" id="A0A419SJV2"/>
<dbReference type="GO" id="GO:0005524">
    <property type="term" value="F:ATP binding"/>
    <property type="evidence" value="ECO:0007669"/>
    <property type="project" value="UniProtKB-KW"/>
</dbReference>
<evidence type="ECO:0000256" key="2">
    <source>
        <dbReference type="ARBA" id="ARBA00012438"/>
    </source>
</evidence>
<reference evidence="15 16" key="1">
    <citation type="submission" date="2016-08" db="EMBL/GenBank/DDBJ databases">
        <title>Novel Firmicute Genomes.</title>
        <authorList>
            <person name="Poppleton D.I."/>
            <person name="Gribaldo S."/>
        </authorList>
    </citation>
    <scope>NUCLEOTIDE SEQUENCE [LARGE SCALE GENOMIC DNA]</scope>
    <source>
        <strain evidence="15 16">RAOx-1</strain>
    </source>
</reference>
<dbReference type="InterPro" id="IPR002545">
    <property type="entry name" value="CheW-lke_dom"/>
</dbReference>
<sequence length="687" mass="76774">MEMNQYLNLFIEESREHLQALNEHLLSLETEPKNEGMVREIFRSAHTLKGMSATMGYEDMASLTHEMENVLDEVRNGKMSVSPEMMDILFQCVDYLEEMVHSISNQGDGRLDVSSVVSGLKRILSGKEVAASSALPPVGSTDVSEVNLLQDEELDWTFDEFELTVIRQSMESGFTVFWVRTAISIDCVMKAARAYIVYSGLEAHGEIIKCVPPVEELEQEKMDRLFDIVLITDKQNEDLEKVVLEVAEVDSVTIKQLDPHQFLYSTSNEIDVATPDVNPLEEAVQATKETAQVPKKETRTKTSSFHQTIRVDIEKLDILMNLFSELVIDRGRLEQIARELRHNGLLETVEHMNRISGDLQNTILTIRMIPLDSVFNRFPRMIRDLTRELDKKIELVIEGADTELDRTLIDEIGDPLVHLLRNSADHGIENPKQRLEAGKSETGTIFLRAYYSGNHVMIEVEDNGKGIGREGVLKKALEQNLITEQQVGSLTDKQVHELLFNSGFSTAEQISGVSGRGVGLDVVKTGIEALGGTISVDSTPGVGTRFLIQLPLTLSIISSMLVQVEHEVYAVPLSSIMETAVFSRDQIMSVQQREVIDFRGKIVPLINLKEIFQLPNQDVSLQEEVSVLIIRKGEKMAGLIIDSFIGQQDIVLKSLGKYLPNVFAISGATILGNGQVALIIDCNQLIR</sequence>
<evidence type="ECO:0000313" key="15">
    <source>
        <dbReference type="EMBL" id="RKD24255.1"/>
    </source>
</evidence>
<dbReference type="Pfam" id="PF02518">
    <property type="entry name" value="HATPase_c"/>
    <property type="match status" value="1"/>
</dbReference>
<dbReference type="SUPFAM" id="SSF55052">
    <property type="entry name" value="CheY-binding domain of CheA"/>
    <property type="match status" value="1"/>
</dbReference>
<dbReference type="Gene3D" id="1.10.287.560">
    <property type="entry name" value="Histidine kinase CheA-like, homodimeric domain"/>
    <property type="match status" value="1"/>
</dbReference>
<comment type="catalytic activity">
    <reaction evidence="1">
        <text>ATP + protein L-histidine = ADP + protein N-phospho-L-histidine.</text>
        <dbReference type="EC" id="2.7.13.3"/>
    </reaction>
</comment>
<dbReference type="EC" id="2.7.13.3" evidence="2"/>
<dbReference type="SMART" id="SM00260">
    <property type="entry name" value="CheW"/>
    <property type="match status" value="1"/>
</dbReference>
<evidence type="ECO:0000259" key="13">
    <source>
        <dbReference type="PROSITE" id="PS50851"/>
    </source>
</evidence>
<dbReference type="InterPro" id="IPR051315">
    <property type="entry name" value="Bact_Chemotaxis_CheA"/>
</dbReference>
<evidence type="ECO:0000259" key="14">
    <source>
        <dbReference type="PROSITE" id="PS50894"/>
    </source>
</evidence>
<dbReference type="InterPro" id="IPR008207">
    <property type="entry name" value="Sig_transdc_His_kin_Hpt_dom"/>
</dbReference>
<comment type="caution">
    <text evidence="15">The sequence shown here is derived from an EMBL/GenBank/DDBJ whole genome shotgun (WGS) entry which is preliminary data.</text>
</comment>
<dbReference type="InterPro" id="IPR036061">
    <property type="entry name" value="CheW-like_dom_sf"/>
</dbReference>
<keyword evidence="6" id="KW-0808">Transferase</keyword>
<keyword evidence="8" id="KW-0418">Kinase</keyword>
<evidence type="ECO:0000313" key="16">
    <source>
        <dbReference type="Proteomes" id="UP000284219"/>
    </source>
</evidence>
<protein>
    <recommendedName>
        <fullName evidence="3">Chemotaxis protein CheA</fullName>
        <ecNumber evidence="2">2.7.13.3</ecNumber>
    </recommendedName>
</protein>
<dbReference type="Pfam" id="PF07194">
    <property type="entry name" value="P2"/>
    <property type="match status" value="1"/>
</dbReference>
<dbReference type="CDD" id="cd16916">
    <property type="entry name" value="HATPase_CheA-like"/>
    <property type="match status" value="1"/>
</dbReference>
<evidence type="ECO:0000256" key="11">
    <source>
        <dbReference type="PROSITE-ProRule" id="PRU00110"/>
    </source>
</evidence>
<evidence type="ECO:0000256" key="3">
    <source>
        <dbReference type="ARBA" id="ARBA00021495"/>
    </source>
</evidence>
<dbReference type="CDD" id="cd00731">
    <property type="entry name" value="CheA_reg"/>
    <property type="match status" value="1"/>
</dbReference>
<dbReference type="SMART" id="SM00387">
    <property type="entry name" value="HATPase_c"/>
    <property type="match status" value="1"/>
</dbReference>
<keyword evidence="9" id="KW-0067">ATP-binding</keyword>
<feature type="domain" description="HPt" evidence="14">
    <location>
        <begin position="1"/>
        <end position="103"/>
    </location>
</feature>
<evidence type="ECO:0000256" key="1">
    <source>
        <dbReference type="ARBA" id="ARBA00000085"/>
    </source>
</evidence>
<keyword evidence="16" id="KW-1185">Reference proteome</keyword>
<evidence type="ECO:0000256" key="8">
    <source>
        <dbReference type="ARBA" id="ARBA00022777"/>
    </source>
</evidence>